<evidence type="ECO:0000313" key="7">
    <source>
        <dbReference type="EMBL" id="RST31021.1"/>
    </source>
</evidence>
<evidence type="ECO:0000256" key="2">
    <source>
        <dbReference type="ARBA" id="ARBA00023239"/>
    </source>
</evidence>
<dbReference type="OrthoDB" id="9803598at2"/>
<dbReference type="PANTHER" id="PTHR11236">
    <property type="entry name" value="AMINOBENZOATE/ANTHRANILATE SYNTHASE"/>
    <property type="match status" value="1"/>
</dbReference>
<evidence type="ECO:0000256" key="1">
    <source>
        <dbReference type="ARBA" id="ARBA00012266"/>
    </source>
</evidence>
<dbReference type="Pfam" id="PF04715">
    <property type="entry name" value="Anth_synt_I_N"/>
    <property type="match status" value="1"/>
</dbReference>
<dbReference type="GO" id="GO:0000162">
    <property type="term" value="P:L-tryptophan biosynthetic process"/>
    <property type="evidence" value="ECO:0007669"/>
    <property type="project" value="TreeGrafter"/>
</dbReference>
<evidence type="ECO:0000256" key="3">
    <source>
        <dbReference type="ARBA" id="ARBA00047683"/>
    </source>
</evidence>
<keyword evidence="8" id="KW-1185">Reference proteome</keyword>
<feature type="compositionally biased region" description="Basic and acidic residues" evidence="4">
    <location>
        <begin position="86"/>
        <end position="98"/>
    </location>
</feature>
<gene>
    <name evidence="7" type="ORF">HMF7854_09355</name>
</gene>
<dbReference type="Proteomes" id="UP000274661">
    <property type="component" value="Unassembled WGS sequence"/>
</dbReference>
<feature type="compositionally biased region" description="Basic and acidic residues" evidence="4">
    <location>
        <begin position="8"/>
        <end position="23"/>
    </location>
</feature>
<sequence>MRARHSHLRDSDPQHAGPERHSLDQAAHAPAGAGRPEPRHRDPRPRRADGAGGGGLRRGRDPGRGPPRSVRRLVRRRAVALPAAVRADDGAAEADRRRGGSAARVKAERQPCGSARALTRRLDSEADRLALYAALTGRGARRDTMLLETLAGASLLLERAALRIECRGQQVTVTAVSANGRTLLGSLAERFGTSERDSDRLAIGFERATGDDAEARLLAASPFDVLRALSTGLRNDSPEEPFTVALLGIVAFDHVELFEELPGATGDPSGVPDFLFWLAESLVVFEPGLAPRIVCTGFNGEGEGAAAGRMAEIAARAASVAPLAVPALGAPPQGEPDLSDEQFGALVLDMKEHVLAGDVYQVVPSRGFATACADPLAAFAAARSLDRSPYMFFVAAEGFTLFGTSPETSVRVRRAEGELEVEIKPIAGTRPRGADADEDDRFEAELRLDTKEIAEHMMLVDLARNDVARVSRAGSRRVNRLMTVERYARVMHLVSSVTGLLRGGYDALHALVAGLNVGTLSGAPKLRATQLIRAAEGRRRGAYGGAIGWLSGEGTLDTGVIIRSALVRDGMAEVRAGAGVVYDSDPAAEADETRRKASAILSAIAASEAAR</sequence>
<dbReference type="PRINTS" id="PR00095">
    <property type="entry name" value="ANTSNTHASEI"/>
</dbReference>
<evidence type="ECO:0000259" key="6">
    <source>
        <dbReference type="Pfam" id="PF04715"/>
    </source>
</evidence>
<evidence type="ECO:0000259" key="5">
    <source>
        <dbReference type="Pfam" id="PF00425"/>
    </source>
</evidence>
<organism evidence="7 8">
    <name type="scientific">Sphingomonas ginkgonis</name>
    <dbReference type="NCBI Taxonomy" id="2315330"/>
    <lineage>
        <taxon>Bacteria</taxon>
        <taxon>Pseudomonadati</taxon>
        <taxon>Pseudomonadota</taxon>
        <taxon>Alphaproteobacteria</taxon>
        <taxon>Sphingomonadales</taxon>
        <taxon>Sphingomonadaceae</taxon>
        <taxon>Sphingomonas</taxon>
    </lineage>
</organism>
<dbReference type="Pfam" id="PF00425">
    <property type="entry name" value="Chorismate_bind"/>
    <property type="match status" value="1"/>
</dbReference>
<dbReference type="InterPro" id="IPR019999">
    <property type="entry name" value="Anth_synth_I-like"/>
</dbReference>
<dbReference type="NCBIfam" id="NF010079">
    <property type="entry name" value="PRK13564.1"/>
    <property type="match status" value="1"/>
</dbReference>
<accession>A0A3R9Z6J2</accession>
<evidence type="ECO:0000313" key="8">
    <source>
        <dbReference type="Proteomes" id="UP000274661"/>
    </source>
</evidence>
<proteinExistence type="predicted"/>
<dbReference type="PANTHER" id="PTHR11236:SF49">
    <property type="entry name" value="ANTHRANILATE SYNTHASE COMPONENT 1"/>
    <property type="match status" value="1"/>
</dbReference>
<reference evidence="7 8" key="1">
    <citation type="submission" date="2018-12" db="EMBL/GenBank/DDBJ databases">
        <title>Sphingomonas sp. HMF7854 Genome sequencing and assembly.</title>
        <authorList>
            <person name="Cha I."/>
            <person name="Kang H."/>
            <person name="Kim H."/>
            <person name="Kang J."/>
            <person name="Joh K."/>
        </authorList>
    </citation>
    <scope>NUCLEOTIDE SEQUENCE [LARGE SCALE GENOMIC DNA]</scope>
    <source>
        <strain evidence="7 8">HMF7854</strain>
    </source>
</reference>
<name>A0A3R9Z6J2_9SPHN</name>
<feature type="domain" description="Chorismate-utilising enzyme C-terminal" evidence="5">
    <location>
        <begin position="340"/>
        <end position="596"/>
    </location>
</feature>
<feature type="region of interest" description="Disordered" evidence="4">
    <location>
        <begin position="1"/>
        <end position="108"/>
    </location>
</feature>
<dbReference type="AlphaFoldDB" id="A0A3R9Z6J2"/>
<dbReference type="InterPro" id="IPR015890">
    <property type="entry name" value="Chorismate_C"/>
</dbReference>
<feature type="domain" description="Anthranilate synthase component I N-terminal" evidence="6">
    <location>
        <begin position="212"/>
        <end position="285"/>
    </location>
</feature>
<evidence type="ECO:0000256" key="4">
    <source>
        <dbReference type="SAM" id="MobiDB-lite"/>
    </source>
</evidence>
<comment type="caution">
    <text evidence="7">The sequence shown here is derived from an EMBL/GenBank/DDBJ whole genome shotgun (WGS) entry which is preliminary data.</text>
</comment>
<dbReference type="SUPFAM" id="SSF56322">
    <property type="entry name" value="ADC synthase"/>
    <property type="match status" value="1"/>
</dbReference>
<dbReference type="GO" id="GO:0004049">
    <property type="term" value="F:anthranilate synthase activity"/>
    <property type="evidence" value="ECO:0007669"/>
    <property type="project" value="UniProtKB-EC"/>
</dbReference>
<protein>
    <recommendedName>
        <fullName evidence="1">anthranilate synthase</fullName>
        <ecNumber evidence="1">4.1.3.27</ecNumber>
    </recommendedName>
</protein>
<dbReference type="EMBL" id="RWJF01000001">
    <property type="protein sequence ID" value="RST31021.1"/>
    <property type="molecule type" value="Genomic_DNA"/>
</dbReference>
<comment type="catalytic activity">
    <reaction evidence="3">
        <text>chorismate + L-glutamine = anthranilate + pyruvate + L-glutamate + H(+)</text>
        <dbReference type="Rhea" id="RHEA:21732"/>
        <dbReference type="ChEBI" id="CHEBI:15361"/>
        <dbReference type="ChEBI" id="CHEBI:15378"/>
        <dbReference type="ChEBI" id="CHEBI:16567"/>
        <dbReference type="ChEBI" id="CHEBI:29748"/>
        <dbReference type="ChEBI" id="CHEBI:29985"/>
        <dbReference type="ChEBI" id="CHEBI:58359"/>
        <dbReference type="EC" id="4.1.3.27"/>
    </reaction>
</comment>
<dbReference type="EC" id="4.1.3.27" evidence="1"/>
<dbReference type="InterPro" id="IPR005801">
    <property type="entry name" value="ADC_synthase"/>
</dbReference>
<feature type="compositionally biased region" description="Basic and acidic residues" evidence="4">
    <location>
        <begin position="36"/>
        <end position="49"/>
    </location>
</feature>
<dbReference type="Gene3D" id="3.60.120.10">
    <property type="entry name" value="Anthranilate synthase"/>
    <property type="match status" value="1"/>
</dbReference>
<dbReference type="InterPro" id="IPR006805">
    <property type="entry name" value="Anth_synth_I_N"/>
</dbReference>
<keyword evidence="2 7" id="KW-0456">Lyase</keyword>
<feature type="compositionally biased region" description="Basic residues" evidence="4">
    <location>
        <begin position="69"/>
        <end position="78"/>
    </location>
</feature>